<keyword evidence="2 7" id="KW-0285">Flavoprotein</keyword>
<evidence type="ECO:0000256" key="7">
    <source>
        <dbReference type="PIRSR" id="PIRSR000138-2"/>
    </source>
</evidence>
<dbReference type="EMBL" id="LT598462">
    <property type="protein sequence ID" value="SCU77407.1"/>
    <property type="molecule type" value="Genomic_DNA"/>
</dbReference>
<feature type="binding site" evidence="7">
    <location>
        <position position="196"/>
    </location>
    <ligand>
        <name>glyoxylate</name>
        <dbReference type="ChEBI" id="CHEBI:36655"/>
    </ligand>
</feature>
<feature type="binding site" evidence="7">
    <location>
        <position position="303"/>
    </location>
    <ligand>
        <name>glyoxylate</name>
        <dbReference type="ChEBI" id="CHEBI:36655"/>
    </ligand>
</feature>
<feature type="binding site" evidence="7">
    <location>
        <position position="52"/>
    </location>
    <ligand>
        <name>glyoxylate</name>
        <dbReference type="ChEBI" id="CHEBI:36655"/>
    </ligand>
</feature>
<dbReference type="InterPro" id="IPR012133">
    <property type="entry name" value="Alpha-hydoxy_acid_DH_FMN"/>
</dbReference>
<dbReference type="GO" id="GO:0010181">
    <property type="term" value="F:FMN binding"/>
    <property type="evidence" value="ECO:0007669"/>
    <property type="project" value="InterPro"/>
</dbReference>
<evidence type="ECO:0000256" key="4">
    <source>
        <dbReference type="ARBA" id="ARBA00023002"/>
    </source>
</evidence>
<feature type="binding site" evidence="7">
    <location>
        <position position="159"/>
    </location>
    <ligand>
        <name>glyoxylate</name>
        <dbReference type="ChEBI" id="CHEBI:36655"/>
    </ligand>
</feature>
<keyword evidence="10" id="KW-1185">Reference proteome</keyword>
<proteinExistence type="inferred from homology"/>
<dbReference type="FunFam" id="3.20.20.70:FF:000132">
    <property type="entry name" value="FMN dependent dehydrogenase"/>
    <property type="match status" value="1"/>
</dbReference>
<dbReference type="GO" id="GO:0016491">
    <property type="term" value="F:oxidoreductase activity"/>
    <property type="evidence" value="ECO:0007669"/>
    <property type="project" value="UniProtKB-KW"/>
</dbReference>
<feature type="binding site" evidence="7">
    <location>
        <begin position="331"/>
        <end position="335"/>
    </location>
    <ligand>
        <name>FMN</name>
        <dbReference type="ChEBI" id="CHEBI:58210"/>
    </ligand>
</feature>
<feature type="binding site" evidence="7">
    <location>
        <begin position="354"/>
        <end position="355"/>
    </location>
    <ligand>
        <name>FMN</name>
        <dbReference type="ChEBI" id="CHEBI:58210"/>
    </ligand>
</feature>
<dbReference type="InterPro" id="IPR037396">
    <property type="entry name" value="FMN_HAD"/>
</dbReference>
<feature type="binding site" evidence="7">
    <location>
        <position position="135"/>
    </location>
    <ligand>
        <name>FMN</name>
        <dbReference type="ChEBI" id="CHEBI:58210"/>
    </ligand>
</feature>
<dbReference type="InterPro" id="IPR013785">
    <property type="entry name" value="Aldolase_TIM"/>
</dbReference>
<evidence type="ECO:0000313" key="9">
    <source>
        <dbReference type="EMBL" id="SCU77407.1"/>
    </source>
</evidence>
<feature type="binding site" evidence="7">
    <location>
        <position position="157"/>
    </location>
    <ligand>
        <name>FMN</name>
        <dbReference type="ChEBI" id="CHEBI:58210"/>
    </ligand>
</feature>
<evidence type="ECO:0000256" key="6">
    <source>
        <dbReference type="PIRSR" id="PIRSR000138-1"/>
    </source>
</evidence>
<evidence type="ECO:0000256" key="2">
    <source>
        <dbReference type="ARBA" id="ARBA00022630"/>
    </source>
</evidence>
<keyword evidence="4" id="KW-0560">Oxidoreductase</keyword>
<name>A0A1G4ILF1_9SACH</name>
<comment type="cofactor">
    <cofactor evidence="1">
        <name>FMN</name>
        <dbReference type="ChEBI" id="CHEBI:58210"/>
    </cofactor>
</comment>
<dbReference type="Proteomes" id="UP000191024">
    <property type="component" value="Chromosome A"/>
</dbReference>
<dbReference type="STRING" id="1230905.A0A1G4ILF1"/>
<dbReference type="AlphaFoldDB" id="A0A1G4ILF1"/>
<accession>A0A1G4ILF1</accession>
<sequence>MEYLKITAGDSLQYMADVYGHGLKYERPPFTFHSQEWESLARKRMSIESMGYVCGNASTGETCDKNVQAFRKWSIVPRRLVKTSGYPSVEAKVLGKTLRTPIAIAPVGVQTIFNPDGELAAAKAAAREHVPYIYSTAAATPIEEVARANGDGERWFQLYWPANEHNDITVSLLKRAKKHGFSALFVTLDTYKLGWRPSDLDNGYNPFLRSDTVGTALGFTDPVFRRSFKAKHGKEIEQDLETAASEWTGTVFPGFSHGWDGLEFLREHWDGPIILKGIQSVSDARQCVELGIDGIVVSNHGGRQQDGGPASLDCLVKIVDAVGDKLEIFFDSGVRCGADIAKALALGAQMVLIGRPYVYGLVLGGEEGVGHVLRSLLGDLTMTLHLGGLPSASKEHLNRSCLEHED</sequence>
<feature type="active site" description="Proton acceptor" evidence="6">
    <location>
        <position position="300"/>
    </location>
</feature>
<dbReference type="PROSITE" id="PS00557">
    <property type="entry name" value="FMN_HYDROXY_ACID_DH_1"/>
    <property type="match status" value="1"/>
</dbReference>
<feature type="binding site" evidence="7">
    <location>
        <position position="276"/>
    </location>
    <ligand>
        <name>FMN</name>
        <dbReference type="ChEBI" id="CHEBI:58210"/>
    </ligand>
</feature>
<evidence type="ECO:0000259" key="8">
    <source>
        <dbReference type="PROSITE" id="PS51349"/>
    </source>
</evidence>
<dbReference type="OrthoDB" id="1925334at2759"/>
<evidence type="ECO:0000313" key="10">
    <source>
        <dbReference type="Proteomes" id="UP000191024"/>
    </source>
</evidence>
<dbReference type="CDD" id="cd03332">
    <property type="entry name" value="LMO_FMN"/>
    <property type="match status" value="1"/>
</dbReference>
<reference evidence="9 10" key="1">
    <citation type="submission" date="2016-03" db="EMBL/GenBank/DDBJ databases">
        <authorList>
            <person name="Devillers H."/>
        </authorList>
    </citation>
    <scope>NUCLEOTIDE SEQUENCE [LARGE SCALE GENOMIC DNA]</scope>
    <source>
        <strain evidence="9">CBS 11717</strain>
    </source>
</reference>
<feature type="binding site" evidence="7">
    <location>
        <position position="300"/>
    </location>
    <ligand>
        <name>glyoxylate</name>
        <dbReference type="ChEBI" id="CHEBI:36655"/>
    </ligand>
</feature>
<dbReference type="InterPro" id="IPR000262">
    <property type="entry name" value="FMN-dep_DH"/>
</dbReference>
<feature type="binding site" evidence="7">
    <location>
        <position position="187"/>
    </location>
    <ligand>
        <name>FMN</name>
        <dbReference type="ChEBI" id="CHEBI:58210"/>
    </ligand>
</feature>
<dbReference type="InterPro" id="IPR037350">
    <property type="entry name" value="LMO_FMN"/>
</dbReference>
<feature type="binding site" evidence="7">
    <location>
        <begin position="106"/>
        <end position="108"/>
    </location>
    <ligand>
        <name>FMN</name>
        <dbReference type="ChEBI" id="CHEBI:58210"/>
    </ligand>
</feature>
<evidence type="ECO:0000256" key="5">
    <source>
        <dbReference type="ARBA" id="ARBA00024042"/>
    </source>
</evidence>
<dbReference type="InterPro" id="IPR008259">
    <property type="entry name" value="FMN_hydac_DH_AS"/>
</dbReference>
<feature type="domain" description="FMN hydroxy acid dehydrogenase" evidence="8">
    <location>
        <begin position="26"/>
        <end position="405"/>
    </location>
</feature>
<dbReference type="Gene3D" id="3.20.20.70">
    <property type="entry name" value="Aldolase class I"/>
    <property type="match status" value="1"/>
</dbReference>
<evidence type="ECO:0000256" key="3">
    <source>
        <dbReference type="ARBA" id="ARBA00022643"/>
    </source>
</evidence>
<keyword evidence="3 7" id="KW-0288">FMN</keyword>
<dbReference type="PROSITE" id="PS51349">
    <property type="entry name" value="FMN_HYDROXY_ACID_DH_2"/>
    <property type="match status" value="1"/>
</dbReference>
<comment type="similarity">
    <text evidence="5">Belongs to the FMN-dependent alpha-hydroxy acid dehydrogenase family.</text>
</comment>
<dbReference type="PANTHER" id="PTHR10578:SF143">
    <property type="entry name" value="FMN-DEPENDENT ALPHA-HYDROXY ACID DEHYDROGENASE PB1A11.03"/>
    <property type="match status" value="1"/>
</dbReference>
<gene>
    <name evidence="9" type="ORF">LAMI_0A01046G</name>
</gene>
<dbReference type="Pfam" id="PF01070">
    <property type="entry name" value="FMN_dh"/>
    <property type="match status" value="1"/>
</dbReference>
<dbReference type="PIRSF" id="PIRSF000138">
    <property type="entry name" value="Al-hdrx_acd_dh"/>
    <property type="match status" value="1"/>
</dbReference>
<organism evidence="9 10">
    <name type="scientific">Lachancea mirantina</name>
    <dbReference type="NCBI Taxonomy" id="1230905"/>
    <lineage>
        <taxon>Eukaryota</taxon>
        <taxon>Fungi</taxon>
        <taxon>Dikarya</taxon>
        <taxon>Ascomycota</taxon>
        <taxon>Saccharomycotina</taxon>
        <taxon>Saccharomycetes</taxon>
        <taxon>Saccharomycetales</taxon>
        <taxon>Saccharomycetaceae</taxon>
        <taxon>Lachancea</taxon>
    </lineage>
</organism>
<protein>
    <submittedName>
        <fullName evidence="9">LAMI_0A01046g1_1</fullName>
    </submittedName>
</protein>
<feature type="binding site" evidence="7">
    <location>
        <position position="298"/>
    </location>
    <ligand>
        <name>FMN</name>
        <dbReference type="ChEBI" id="CHEBI:58210"/>
    </ligand>
</feature>
<evidence type="ECO:0000256" key="1">
    <source>
        <dbReference type="ARBA" id="ARBA00001917"/>
    </source>
</evidence>
<dbReference type="SUPFAM" id="SSF51395">
    <property type="entry name" value="FMN-linked oxidoreductases"/>
    <property type="match status" value="1"/>
</dbReference>
<dbReference type="PANTHER" id="PTHR10578">
    <property type="entry name" value="S -2-HYDROXY-ACID OXIDASE-RELATED"/>
    <property type="match status" value="1"/>
</dbReference>